<protein>
    <submittedName>
        <fullName evidence="1">Phenol 2-monooxygenase P0 subunit</fullName>
    </submittedName>
</protein>
<keyword evidence="1" id="KW-0560">Oxidoreductase</keyword>
<dbReference type="EMBL" id="FOUR01000001">
    <property type="protein sequence ID" value="SFM45138.1"/>
    <property type="molecule type" value="Genomic_DNA"/>
</dbReference>
<keyword evidence="1" id="KW-0503">Monooxygenase</keyword>
<dbReference type="AlphaFoldDB" id="A0A1I4QYM7"/>
<sequence length="95" mass="10843">MTEASYPADIPTAQLDTERRFVRITGERADGFVEFDFAVGEPELFVEMILSRPAFEEFCEMNQVQTMGPAEDAGPEDRMADFAWNLRDATGKRFR</sequence>
<dbReference type="RefSeq" id="WP_091997862.1">
    <property type="nucleotide sequence ID" value="NZ_FOUR01000001.1"/>
</dbReference>
<proteinExistence type="predicted"/>
<evidence type="ECO:0000313" key="1">
    <source>
        <dbReference type="EMBL" id="SFM45138.1"/>
    </source>
</evidence>
<reference evidence="2" key="1">
    <citation type="submission" date="2016-10" db="EMBL/GenBank/DDBJ databases">
        <authorList>
            <person name="Varghese N."/>
            <person name="Submissions S."/>
        </authorList>
    </citation>
    <scope>NUCLEOTIDE SEQUENCE [LARGE SCALE GENOMIC DNA]</scope>
    <source>
        <strain evidence="2">CGMCC 1.6775</strain>
    </source>
</reference>
<dbReference type="OrthoDB" id="8564678at2"/>
<dbReference type="Proteomes" id="UP000199339">
    <property type="component" value="Unassembled WGS sequence"/>
</dbReference>
<keyword evidence="2" id="KW-1185">Reference proteome</keyword>
<organism evidence="1 2">
    <name type="scientific">Marinobacter pelagius</name>
    <dbReference type="NCBI Taxonomy" id="379482"/>
    <lineage>
        <taxon>Bacteria</taxon>
        <taxon>Pseudomonadati</taxon>
        <taxon>Pseudomonadota</taxon>
        <taxon>Gammaproteobacteria</taxon>
        <taxon>Pseudomonadales</taxon>
        <taxon>Marinobacteraceae</taxon>
        <taxon>Marinobacter</taxon>
    </lineage>
</organism>
<name>A0A1I4QYM7_9GAMM</name>
<dbReference type="GO" id="GO:0004497">
    <property type="term" value="F:monooxygenase activity"/>
    <property type="evidence" value="ECO:0007669"/>
    <property type="project" value="UniProtKB-KW"/>
</dbReference>
<dbReference type="InterPro" id="IPR010353">
    <property type="entry name" value="DmpK"/>
</dbReference>
<dbReference type="Pfam" id="PF06099">
    <property type="entry name" value="Phenol_hyd_sub"/>
    <property type="match status" value="1"/>
</dbReference>
<gene>
    <name evidence="1" type="ORF">SAMN04487961_0308</name>
</gene>
<evidence type="ECO:0000313" key="2">
    <source>
        <dbReference type="Proteomes" id="UP000199339"/>
    </source>
</evidence>
<accession>A0A1I4QYM7</accession>